<dbReference type="EMBL" id="JBHUIP010000003">
    <property type="protein sequence ID" value="MFD2262093.1"/>
    <property type="molecule type" value="Genomic_DNA"/>
</dbReference>
<dbReference type="Proteomes" id="UP001597295">
    <property type="component" value="Unassembled WGS sequence"/>
</dbReference>
<proteinExistence type="inferred from homology"/>
<evidence type="ECO:0000256" key="5">
    <source>
        <dbReference type="ARBA" id="ARBA00023172"/>
    </source>
</evidence>
<name>A0ABW5DLS3_9PROT</name>
<evidence type="ECO:0000313" key="8">
    <source>
        <dbReference type="EMBL" id="MFD2262093.1"/>
    </source>
</evidence>
<feature type="transmembrane region" description="Helical" evidence="7">
    <location>
        <begin position="6"/>
        <end position="26"/>
    </location>
</feature>
<accession>A0ABW5DLS3</accession>
<keyword evidence="5" id="KW-0233">DNA recombination</keyword>
<evidence type="ECO:0000256" key="7">
    <source>
        <dbReference type="SAM" id="Phobius"/>
    </source>
</evidence>
<comment type="similarity">
    <text evidence="2">Belongs to the RmuC family.</text>
</comment>
<dbReference type="Pfam" id="PF02646">
    <property type="entry name" value="RmuC"/>
    <property type="match status" value="1"/>
</dbReference>
<dbReference type="RefSeq" id="WP_379875005.1">
    <property type="nucleotide sequence ID" value="NZ_JBHUIP010000003.1"/>
</dbReference>
<comment type="function">
    <text evidence="1">Involved in DNA recombination.</text>
</comment>
<dbReference type="PANTHER" id="PTHR30563:SF0">
    <property type="entry name" value="DNA RECOMBINATION PROTEIN RMUC"/>
    <property type="match status" value="1"/>
</dbReference>
<keyword evidence="9" id="KW-1185">Reference proteome</keyword>
<gene>
    <name evidence="8" type="ORF">ACFSM5_04280</name>
</gene>
<keyword evidence="7" id="KW-1133">Transmembrane helix</keyword>
<reference evidence="9" key="1">
    <citation type="journal article" date="2019" name="Int. J. Syst. Evol. Microbiol.">
        <title>The Global Catalogue of Microorganisms (GCM) 10K type strain sequencing project: providing services to taxonomists for standard genome sequencing and annotation.</title>
        <authorList>
            <consortium name="The Broad Institute Genomics Platform"/>
            <consortium name="The Broad Institute Genome Sequencing Center for Infectious Disease"/>
            <person name="Wu L."/>
            <person name="Ma J."/>
        </authorList>
    </citation>
    <scope>NUCLEOTIDE SEQUENCE [LARGE SCALE GENOMIC DNA]</scope>
    <source>
        <strain evidence="9">CGMCC 1.19062</strain>
    </source>
</reference>
<organism evidence="8 9">
    <name type="scientific">Lacibacterium aquatile</name>
    <dbReference type="NCBI Taxonomy" id="1168082"/>
    <lineage>
        <taxon>Bacteria</taxon>
        <taxon>Pseudomonadati</taxon>
        <taxon>Pseudomonadota</taxon>
        <taxon>Alphaproteobacteria</taxon>
        <taxon>Rhodospirillales</taxon>
        <taxon>Rhodospirillaceae</taxon>
    </lineage>
</organism>
<protein>
    <recommendedName>
        <fullName evidence="3">DNA recombination protein RmuC homolog</fullName>
    </recommendedName>
</protein>
<keyword evidence="7" id="KW-0812">Transmembrane</keyword>
<dbReference type="PANTHER" id="PTHR30563">
    <property type="entry name" value="DNA RECOMBINATION PROTEIN RMUC"/>
    <property type="match status" value="1"/>
</dbReference>
<sequence>MAPLDPIALALICGALLVGALVGWLFGRMGRTSDPAIVERLQQTDRDLGDAKAEVAEWRGEAIQAKTLLEAERRQSVEKLALIEKTRDQLSDQFKALSAEALGRNNEAFLKLAEENLKRFQEAAKVDLDQRGTAIAALVQPVGETLAKMDGTIREIEKAREGAYGALRQQADTMQQMYAALRSETQNLTKALRAPQVRGAWGEMQLRRVVELAGMQAYCDYQEQVSVDTDDGRLRPDLIIRLPGGKQIVVDAKAPLSAYLNATETSDDDLRKTFLVQHAAQFRVHMKALSEKRYWERFKDNSPEFVVMFVPGEHFFAAALEHDPSLIEMGVEQRVILSTPTTLIALLRATAYGWRQEKIAENARSIAALGRELYERLATMSEHMEKVGKGLGRAVDSYNQAVGSFEKRVLVSARKFRDLEATSEGKLIEELPQIDLQPRPPQPGGEG</sequence>
<keyword evidence="4 6" id="KW-0175">Coiled coil</keyword>
<evidence type="ECO:0000313" key="9">
    <source>
        <dbReference type="Proteomes" id="UP001597295"/>
    </source>
</evidence>
<dbReference type="InterPro" id="IPR003798">
    <property type="entry name" value="DNA_recombination_RmuC"/>
</dbReference>
<comment type="caution">
    <text evidence="8">The sequence shown here is derived from an EMBL/GenBank/DDBJ whole genome shotgun (WGS) entry which is preliminary data.</text>
</comment>
<evidence type="ECO:0000256" key="6">
    <source>
        <dbReference type="SAM" id="Coils"/>
    </source>
</evidence>
<evidence type="ECO:0000256" key="1">
    <source>
        <dbReference type="ARBA" id="ARBA00003416"/>
    </source>
</evidence>
<evidence type="ECO:0000256" key="3">
    <source>
        <dbReference type="ARBA" id="ARBA00021840"/>
    </source>
</evidence>
<evidence type="ECO:0000256" key="2">
    <source>
        <dbReference type="ARBA" id="ARBA00009840"/>
    </source>
</evidence>
<keyword evidence="7" id="KW-0472">Membrane</keyword>
<feature type="coiled-coil region" evidence="6">
    <location>
        <begin position="41"/>
        <end position="100"/>
    </location>
</feature>
<evidence type="ECO:0000256" key="4">
    <source>
        <dbReference type="ARBA" id="ARBA00023054"/>
    </source>
</evidence>